<name>A0A7W8A692_9ACTN</name>
<dbReference type="AlphaFoldDB" id="A0A7W8A692"/>
<organism evidence="1 2">
    <name type="scientific">Nonomuraea endophytica</name>
    <dbReference type="NCBI Taxonomy" id="714136"/>
    <lineage>
        <taxon>Bacteria</taxon>
        <taxon>Bacillati</taxon>
        <taxon>Actinomycetota</taxon>
        <taxon>Actinomycetes</taxon>
        <taxon>Streptosporangiales</taxon>
        <taxon>Streptosporangiaceae</taxon>
        <taxon>Nonomuraea</taxon>
    </lineage>
</organism>
<reference evidence="1 2" key="1">
    <citation type="submission" date="2020-08" db="EMBL/GenBank/DDBJ databases">
        <title>Genomic Encyclopedia of Type Strains, Phase IV (KMG-IV): sequencing the most valuable type-strain genomes for metagenomic binning, comparative biology and taxonomic classification.</title>
        <authorList>
            <person name="Goeker M."/>
        </authorList>
    </citation>
    <scope>NUCLEOTIDE SEQUENCE [LARGE SCALE GENOMIC DNA]</scope>
    <source>
        <strain evidence="1 2">DSM 45385</strain>
    </source>
</reference>
<sequence length="222" mass="22575">MLVAAAVCPHPPLIVPEFAGAAAPELDGLRAACAEAVAALRAAAPDLLLVVGGDDTTREYGPRSAGSLAPWGVDVRTGEGDPVLPLSLTIGRWLLGGDPDGFRAVAVDASPAECVELGGRLASGARVALLVMADGSAKLTGKSPGYLDPAAEPYQRRLVKALAEADLAAIAELDPTEAAELWVGGRAPLQVLAGAAAGVELRPELVLECAPYGVGYVVAVWR</sequence>
<gene>
    <name evidence="1" type="ORF">HNR40_005810</name>
</gene>
<dbReference type="SUPFAM" id="SSF53213">
    <property type="entry name" value="LigB-like"/>
    <property type="match status" value="1"/>
</dbReference>
<protein>
    <recommendedName>
        <fullName evidence="3">Extradiol ring-cleavage dioxygenase class III enzyme subunit B domain-containing protein</fullName>
    </recommendedName>
</protein>
<dbReference type="EMBL" id="JACHIN010000008">
    <property type="protein sequence ID" value="MBB5080323.1"/>
    <property type="molecule type" value="Genomic_DNA"/>
</dbReference>
<comment type="caution">
    <text evidence="1">The sequence shown here is derived from an EMBL/GenBank/DDBJ whole genome shotgun (WGS) entry which is preliminary data.</text>
</comment>
<dbReference type="Gene3D" id="3.40.830.10">
    <property type="entry name" value="LigB-like"/>
    <property type="match status" value="2"/>
</dbReference>
<dbReference type="RefSeq" id="WP_184966707.1">
    <property type="nucleotide sequence ID" value="NZ_JACHIN010000008.1"/>
</dbReference>
<evidence type="ECO:0000313" key="2">
    <source>
        <dbReference type="Proteomes" id="UP000568380"/>
    </source>
</evidence>
<keyword evidence="2" id="KW-1185">Reference proteome</keyword>
<dbReference type="Proteomes" id="UP000568380">
    <property type="component" value="Unassembled WGS sequence"/>
</dbReference>
<evidence type="ECO:0008006" key="3">
    <source>
        <dbReference type="Google" id="ProtNLM"/>
    </source>
</evidence>
<accession>A0A7W8A692</accession>
<evidence type="ECO:0000313" key="1">
    <source>
        <dbReference type="EMBL" id="MBB5080323.1"/>
    </source>
</evidence>
<proteinExistence type="predicted"/>